<evidence type="ECO:0000313" key="3">
    <source>
        <dbReference type="Proteomes" id="UP000626982"/>
    </source>
</evidence>
<dbReference type="SMART" id="SM00421">
    <property type="entry name" value="HTH_LUXR"/>
    <property type="match status" value="1"/>
</dbReference>
<evidence type="ECO:0000259" key="1">
    <source>
        <dbReference type="PROSITE" id="PS50043"/>
    </source>
</evidence>
<dbReference type="InterPro" id="IPR036388">
    <property type="entry name" value="WH-like_DNA-bd_sf"/>
</dbReference>
<keyword evidence="3" id="KW-1185">Reference proteome</keyword>
<reference evidence="3" key="1">
    <citation type="journal article" date="2019" name="Int. J. Syst. Evol. Microbiol.">
        <title>The Global Catalogue of Microorganisms (GCM) 10K type strain sequencing project: providing services to taxonomists for standard genome sequencing and annotation.</title>
        <authorList>
            <consortium name="The Broad Institute Genomics Platform"/>
            <consortium name="The Broad Institute Genome Sequencing Center for Infectious Disease"/>
            <person name="Wu L."/>
            <person name="Ma J."/>
        </authorList>
    </citation>
    <scope>NUCLEOTIDE SEQUENCE [LARGE SCALE GENOMIC DNA]</scope>
    <source>
        <strain evidence="3">CGMCC 1.6960</strain>
    </source>
</reference>
<dbReference type="PROSITE" id="PS50043">
    <property type="entry name" value="HTH_LUXR_2"/>
    <property type="match status" value="1"/>
</dbReference>
<dbReference type="Gene3D" id="1.10.10.10">
    <property type="entry name" value="Winged helix-like DNA-binding domain superfamily/Winged helix DNA-binding domain"/>
    <property type="match status" value="1"/>
</dbReference>
<gene>
    <name evidence="2" type="ORF">GCM10010968_13920</name>
</gene>
<evidence type="ECO:0000313" key="2">
    <source>
        <dbReference type="EMBL" id="GGN83310.1"/>
    </source>
</evidence>
<sequence>MSDEAGALVAEADALIDAVREAIADGDTLGAGVLMRRAFDLAVDDVTRLHLASHAASYRLALADGDEAQVEDIEGIRARIAGADSDALAPGLRRRLDLELRISAAVLGRDEAALDQLVVASARHARRHPAARSTTLRAANNRLMVQLDRLERVGIGPGEPGHLDAGIAIGQARAIADVLGARGRIDRRSILAATMMGDAERARRWTQDALAGPMAASERVALESLGAHLAWERGDAAAAIALGDQARAHAQGRSAEWTRTHGALGGVVAALAGSGSLPAALRAYRRSASRRSHLGFAGTRALLVGVLALEAGADRDEVERMVAGCYGDRAGWDPRWRALLDTTAAPGTWQDGGPLDDWCDGIGPAWERATALRLRALARLRRGDASGAAADVATGLRLLAGWPGRRREALERLRDRLRSARAVTPAQAAVLALLVRGRTDREIADELGRSARTVESHVRALLRAYDVPNRVALAVAAARGSFLA</sequence>
<protein>
    <recommendedName>
        <fullName evidence="1">HTH luxR-type domain-containing protein</fullName>
    </recommendedName>
</protein>
<dbReference type="Pfam" id="PF00196">
    <property type="entry name" value="GerE"/>
    <property type="match status" value="1"/>
</dbReference>
<accession>A0ABQ2KJS1</accession>
<dbReference type="Proteomes" id="UP000626982">
    <property type="component" value="Unassembled WGS sequence"/>
</dbReference>
<comment type="caution">
    <text evidence="2">The sequence shown here is derived from an EMBL/GenBank/DDBJ whole genome shotgun (WGS) entry which is preliminary data.</text>
</comment>
<dbReference type="InterPro" id="IPR016032">
    <property type="entry name" value="Sig_transdc_resp-reg_C-effctor"/>
</dbReference>
<dbReference type="InterPro" id="IPR000792">
    <property type="entry name" value="Tscrpt_reg_LuxR_C"/>
</dbReference>
<dbReference type="CDD" id="cd06170">
    <property type="entry name" value="LuxR_C_like"/>
    <property type="match status" value="1"/>
</dbReference>
<name>A0ABQ2KJS1_9MICO</name>
<proteinExistence type="predicted"/>
<organism evidence="2 3">
    <name type="scientific">Agrococcus terreus</name>
    <dbReference type="NCBI Taxonomy" id="574649"/>
    <lineage>
        <taxon>Bacteria</taxon>
        <taxon>Bacillati</taxon>
        <taxon>Actinomycetota</taxon>
        <taxon>Actinomycetes</taxon>
        <taxon>Micrococcales</taxon>
        <taxon>Microbacteriaceae</taxon>
        <taxon>Agrococcus</taxon>
    </lineage>
</organism>
<dbReference type="SUPFAM" id="SSF46894">
    <property type="entry name" value="C-terminal effector domain of the bipartite response regulators"/>
    <property type="match status" value="1"/>
</dbReference>
<dbReference type="EMBL" id="BMLM01000001">
    <property type="protein sequence ID" value="GGN83310.1"/>
    <property type="molecule type" value="Genomic_DNA"/>
</dbReference>
<dbReference type="RefSeq" id="WP_188717448.1">
    <property type="nucleotide sequence ID" value="NZ_BAABBD010000002.1"/>
</dbReference>
<feature type="domain" description="HTH luxR-type" evidence="1">
    <location>
        <begin position="416"/>
        <end position="481"/>
    </location>
</feature>
<dbReference type="PRINTS" id="PR00038">
    <property type="entry name" value="HTHLUXR"/>
</dbReference>